<evidence type="ECO:0000259" key="7">
    <source>
        <dbReference type="PROSITE" id="PS50839"/>
    </source>
</evidence>
<dbReference type="SUPFAM" id="SSF141868">
    <property type="entry name" value="EAL domain-like"/>
    <property type="match status" value="1"/>
</dbReference>
<dbReference type="InterPro" id="IPR035965">
    <property type="entry name" value="PAS-like_dom_sf"/>
</dbReference>
<dbReference type="CDD" id="cd01949">
    <property type="entry name" value="GGDEF"/>
    <property type="match status" value="1"/>
</dbReference>
<dbReference type="GO" id="GO:0016020">
    <property type="term" value="C:membrane"/>
    <property type="evidence" value="ECO:0007669"/>
    <property type="project" value="UniProtKB-SubCell"/>
</dbReference>
<reference evidence="10 11" key="1">
    <citation type="submission" date="2018-03" db="EMBL/GenBank/DDBJ databases">
        <title>The draft genome of Mesorhizobium sp. 6GN-30.</title>
        <authorList>
            <person name="Liu L."/>
            <person name="Li L."/>
            <person name="Wang T."/>
            <person name="Zhang X."/>
            <person name="Liang L."/>
        </authorList>
    </citation>
    <scope>NUCLEOTIDE SEQUENCE [LARGE SCALE GENOMIC DNA]</scope>
    <source>
        <strain evidence="10 11">6GN30</strain>
    </source>
</reference>
<feature type="domain" description="GGDEF" evidence="9">
    <location>
        <begin position="488"/>
        <end position="621"/>
    </location>
</feature>
<dbReference type="AlphaFoldDB" id="A0A2P7SDD6"/>
<dbReference type="SMART" id="SM00052">
    <property type="entry name" value="EAL"/>
    <property type="match status" value="1"/>
</dbReference>
<dbReference type="Pfam" id="PF00990">
    <property type="entry name" value="GGDEF"/>
    <property type="match status" value="1"/>
</dbReference>
<evidence type="ECO:0000256" key="3">
    <source>
        <dbReference type="ARBA" id="ARBA00022989"/>
    </source>
</evidence>
<dbReference type="GO" id="GO:0007165">
    <property type="term" value="P:signal transduction"/>
    <property type="evidence" value="ECO:0007669"/>
    <property type="project" value="UniProtKB-ARBA"/>
</dbReference>
<dbReference type="Pfam" id="PF03924">
    <property type="entry name" value="CHASE"/>
    <property type="match status" value="1"/>
</dbReference>
<sequence>MATLINFGQISRSLISPGTFPAVVAVIGIALLGIFADHQNRIVSEQALRAQVLAKINLVRAKLEGNIHGNAQLVRGLVAMVAAEPDIDQRRFGELAKRLFDGTNQLRNVVAAPDLVVTMVHPADGNERVVGLDYRTNPAQREAALRARDSRRMVLTGPVDLVQGGQGLIGRFPVFVGDDGGRRFWGLVSAVIDIDKLYRDSGLLEDHGVEIALLRREAPASAPFFGRQGITEEDPVVMDVSMPFGTWQIAAVPRGGWDGEPGNAWLLRALILAAGVLVVIPIAFAGRFYAQRQRNYLALQDSETRLRRLSNRLELALSASHIGVWELDLATNELIWDDRLSDIYGLGGSGGPRNYRDWLAVLHPDDIARADADFHRQVAEDRPHSSRYRIIRPDGTVRHIRTHATIVHHPRDTPRMIGAEWDVTDDVTLNKDLEKAKVLAEKRSAQLEAARARIEHIAQHDALTGLPNRRYLDQELERLAAACARDGRRIALLHIDLDRFKQINDTLGHVAGDAMLVHASQVLKQNVRSDDFVARIGGDEFVVVCVGRPGSDNIEEIARRIVREMRRPVAYQGHQCRFGVSIGIAVEEGAGIDPGRLLVNADIALYRAKNRGRNRHEFFDEALQAEIVRTKKLADDILRGLERNEFIAHYQPQFDARTREIAGVEALVRWAHPTEGLLTPDAFLATAEDLNVVSTIDRIILEQALSQFDRWTASGLLVPRISVNVSARRLRDEELIDSLRRLDIRPGVLSFELVESIFLDETDELVRWNVDRIKEFGIDIEIDDFGTGYASVVGLLKLQPRRLKIDRQLVQPIVKSVRQRHLVESIIEIGRTLGIEVVAEGVETMAHARILEKIGCDKLQGFAFGPALSAAALEDYIRGGSWRAAS</sequence>
<dbReference type="Proteomes" id="UP000241229">
    <property type="component" value="Unassembled WGS sequence"/>
</dbReference>
<dbReference type="CDD" id="cd01948">
    <property type="entry name" value="EAL"/>
    <property type="match status" value="1"/>
</dbReference>
<dbReference type="SUPFAM" id="SSF55073">
    <property type="entry name" value="Nucleotide cyclase"/>
    <property type="match status" value="1"/>
</dbReference>
<keyword evidence="4 5" id="KW-0472">Membrane</keyword>
<dbReference type="EMBL" id="PXYK01000009">
    <property type="protein sequence ID" value="PSJ60498.1"/>
    <property type="molecule type" value="Genomic_DNA"/>
</dbReference>
<keyword evidence="2 5" id="KW-0812">Transmembrane</keyword>
<evidence type="ECO:0000259" key="8">
    <source>
        <dbReference type="PROSITE" id="PS50883"/>
    </source>
</evidence>
<dbReference type="GO" id="GO:0003824">
    <property type="term" value="F:catalytic activity"/>
    <property type="evidence" value="ECO:0007669"/>
    <property type="project" value="UniProtKB-ARBA"/>
</dbReference>
<protein>
    <submittedName>
        <fullName evidence="10">Bifunctional diguanylate cyclase/phosphodiesterase</fullName>
    </submittedName>
</protein>
<evidence type="ECO:0000259" key="9">
    <source>
        <dbReference type="PROSITE" id="PS50887"/>
    </source>
</evidence>
<feature type="transmembrane region" description="Helical" evidence="5">
    <location>
        <begin position="14"/>
        <end position="36"/>
    </location>
</feature>
<dbReference type="PROSITE" id="PS50887">
    <property type="entry name" value="GGDEF"/>
    <property type="match status" value="1"/>
</dbReference>
<dbReference type="InterPro" id="IPR006189">
    <property type="entry name" value="CHASE_dom"/>
</dbReference>
<evidence type="ECO:0000256" key="2">
    <source>
        <dbReference type="ARBA" id="ARBA00022692"/>
    </source>
</evidence>
<comment type="caution">
    <text evidence="10">The sequence shown here is derived from an EMBL/GenBank/DDBJ whole genome shotgun (WGS) entry which is preliminary data.</text>
</comment>
<feature type="domain" description="CHASE" evidence="7">
    <location>
        <begin position="113"/>
        <end position="206"/>
    </location>
</feature>
<feature type="transmembrane region" description="Helical" evidence="5">
    <location>
        <begin position="269"/>
        <end position="290"/>
    </location>
</feature>
<dbReference type="SMART" id="SM01079">
    <property type="entry name" value="CHASE"/>
    <property type="match status" value="1"/>
</dbReference>
<dbReference type="FunFam" id="3.30.70.270:FF:000001">
    <property type="entry name" value="Diguanylate cyclase domain protein"/>
    <property type="match status" value="1"/>
</dbReference>
<dbReference type="InterPro" id="IPR042240">
    <property type="entry name" value="CHASE_sf"/>
</dbReference>
<accession>A0A2P7SDD6</accession>
<dbReference type="SMART" id="SM00267">
    <property type="entry name" value="GGDEF"/>
    <property type="match status" value="1"/>
</dbReference>
<dbReference type="InterPro" id="IPR000700">
    <property type="entry name" value="PAS-assoc_C"/>
</dbReference>
<dbReference type="InterPro" id="IPR000014">
    <property type="entry name" value="PAS"/>
</dbReference>
<name>A0A2P7SDD6_9HYPH</name>
<dbReference type="Gene3D" id="3.30.70.270">
    <property type="match status" value="1"/>
</dbReference>
<proteinExistence type="predicted"/>
<feature type="domain" description="EAL" evidence="8">
    <location>
        <begin position="630"/>
        <end position="881"/>
    </location>
</feature>
<dbReference type="InterPro" id="IPR035919">
    <property type="entry name" value="EAL_sf"/>
</dbReference>
<dbReference type="NCBIfam" id="TIGR00254">
    <property type="entry name" value="GGDEF"/>
    <property type="match status" value="1"/>
</dbReference>
<dbReference type="InterPro" id="IPR052155">
    <property type="entry name" value="Biofilm_reg_signaling"/>
</dbReference>
<dbReference type="Pfam" id="PF00563">
    <property type="entry name" value="EAL"/>
    <property type="match status" value="1"/>
</dbReference>
<gene>
    <name evidence="10" type="ORF">C7I84_10985</name>
</gene>
<dbReference type="InterPro" id="IPR000160">
    <property type="entry name" value="GGDEF_dom"/>
</dbReference>
<evidence type="ECO:0000313" key="10">
    <source>
        <dbReference type="EMBL" id="PSJ60498.1"/>
    </source>
</evidence>
<dbReference type="Pfam" id="PF08447">
    <property type="entry name" value="PAS_3"/>
    <property type="match status" value="1"/>
</dbReference>
<feature type="domain" description="PAC" evidence="6">
    <location>
        <begin position="384"/>
        <end position="435"/>
    </location>
</feature>
<evidence type="ECO:0000256" key="5">
    <source>
        <dbReference type="SAM" id="Phobius"/>
    </source>
</evidence>
<dbReference type="InterPro" id="IPR029787">
    <property type="entry name" value="Nucleotide_cyclase"/>
</dbReference>
<organism evidence="10 11">
    <name type="scientific">Kumtagia ephedrae</name>
    <dbReference type="NCBI Taxonomy" id="2116701"/>
    <lineage>
        <taxon>Bacteria</taxon>
        <taxon>Pseudomonadati</taxon>
        <taxon>Pseudomonadota</taxon>
        <taxon>Alphaproteobacteria</taxon>
        <taxon>Hyphomicrobiales</taxon>
        <taxon>Phyllobacteriaceae</taxon>
        <taxon>Kumtagia</taxon>
    </lineage>
</organism>
<dbReference type="CDD" id="cd00130">
    <property type="entry name" value="PAS"/>
    <property type="match status" value="1"/>
</dbReference>
<dbReference type="PROSITE" id="PS50839">
    <property type="entry name" value="CHASE"/>
    <property type="match status" value="1"/>
</dbReference>
<keyword evidence="3 5" id="KW-1133">Transmembrane helix</keyword>
<dbReference type="Gene3D" id="2.10.70.100">
    <property type="match status" value="1"/>
</dbReference>
<dbReference type="Gene3D" id="3.30.450.350">
    <property type="entry name" value="CHASE domain"/>
    <property type="match status" value="1"/>
</dbReference>
<dbReference type="PROSITE" id="PS50113">
    <property type="entry name" value="PAC"/>
    <property type="match status" value="1"/>
</dbReference>
<dbReference type="SUPFAM" id="SSF55785">
    <property type="entry name" value="PYP-like sensor domain (PAS domain)"/>
    <property type="match status" value="1"/>
</dbReference>
<evidence type="ECO:0000259" key="6">
    <source>
        <dbReference type="PROSITE" id="PS50113"/>
    </source>
</evidence>
<dbReference type="InterPro" id="IPR001633">
    <property type="entry name" value="EAL_dom"/>
</dbReference>
<comment type="subcellular location">
    <subcellularLocation>
        <location evidence="1">Membrane</location>
    </subcellularLocation>
</comment>
<dbReference type="InterPro" id="IPR013655">
    <property type="entry name" value="PAS_fold_3"/>
</dbReference>
<evidence type="ECO:0000256" key="4">
    <source>
        <dbReference type="ARBA" id="ARBA00023136"/>
    </source>
</evidence>
<dbReference type="PANTHER" id="PTHR44757">
    <property type="entry name" value="DIGUANYLATE CYCLASE DGCP"/>
    <property type="match status" value="1"/>
</dbReference>
<dbReference type="InterPro" id="IPR043128">
    <property type="entry name" value="Rev_trsase/Diguanyl_cyclase"/>
</dbReference>
<evidence type="ECO:0000313" key="11">
    <source>
        <dbReference type="Proteomes" id="UP000241229"/>
    </source>
</evidence>
<dbReference type="Gene3D" id="3.30.450.20">
    <property type="entry name" value="PAS domain"/>
    <property type="match status" value="1"/>
</dbReference>
<evidence type="ECO:0000256" key="1">
    <source>
        <dbReference type="ARBA" id="ARBA00004370"/>
    </source>
</evidence>
<keyword evidence="11" id="KW-1185">Reference proteome</keyword>
<dbReference type="Gene3D" id="3.20.20.450">
    <property type="entry name" value="EAL domain"/>
    <property type="match status" value="1"/>
</dbReference>
<dbReference type="OrthoDB" id="9814202at2"/>
<dbReference type="PROSITE" id="PS50883">
    <property type="entry name" value="EAL"/>
    <property type="match status" value="1"/>
</dbReference>
<dbReference type="PANTHER" id="PTHR44757:SF2">
    <property type="entry name" value="BIOFILM ARCHITECTURE MAINTENANCE PROTEIN MBAA"/>
    <property type="match status" value="1"/>
</dbReference>